<evidence type="ECO:0000313" key="3">
    <source>
        <dbReference type="Proteomes" id="UP001287356"/>
    </source>
</evidence>
<reference evidence="2" key="1">
    <citation type="journal article" date="2023" name="Mol. Phylogenet. Evol.">
        <title>Genome-scale phylogeny and comparative genomics of the fungal order Sordariales.</title>
        <authorList>
            <person name="Hensen N."/>
            <person name="Bonometti L."/>
            <person name="Westerberg I."/>
            <person name="Brannstrom I.O."/>
            <person name="Guillou S."/>
            <person name="Cros-Aarteil S."/>
            <person name="Calhoun S."/>
            <person name="Haridas S."/>
            <person name="Kuo A."/>
            <person name="Mondo S."/>
            <person name="Pangilinan J."/>
            <person name="Riley R."/>
            <person name="LaButti K."/>
            <person name="Andreopoulos B."/>
            <person name="Lipzen A."/>
            <person name="Chen C."/>
            <person name="Yan M."/>
            <person name="Daum C."/>
            <person name="Ng V."/>
            <person name="Clum A."/>
            <person name="Steindorff A."/>
            <person name="Ohm R.A."/>
            <person name="Martin F."/>
            <person name="Silar P."/>
            <person name="Natvig D.O."/>
            <person name="Lalanne C."/>
            <person name="Gautier V."/>
            <person name="Ament-Velasquez S.L."/>
            <person name="Kruys A."/>
            <person name="Hutchinson M.I."/>
            <person name="Powell A.J."/>
            <person name="Barry K."/>
            <person name="Miller A.N."/>
            <person name="Grigoriev I.V."/>
            <person name="Debuchy R."/>
            <person name="Gladieux P."/>
            <person name="Hiltunen Thoren M."/>
            <person name="Johannesson H."/>
        </authorList>
    </citation>
    <scope>NUCLEOTIDE SEQUENCE</scope>
    <source>
        <strain evidence="2">CBS 958.72</strain>
    </source>
</reference>
<accession>A0AAE0KJZ3</accession>
<name>A0AAE0KJZ3_9PEZI</name>
<dbReference type="Pfam" id="PF12708">
    <property type="entry name" value="Pect-lyase_RHGA_epim"/>
    <property type="match status" value="2"/>
</dbReference>
<protein>
    <recommendedName>
        <fullName evidence="1">Rhamnogalacturonase A/B/Epimerase-like pectate lyase domain-containing protein</fullName>
    </recommendedName>
</protein>
<reference evidence="2" key="2">
    <citation type="submission" date="2023-06" db="EMBL/GenBank/DDBJ databases">
        <authorList>
            <consortium name="Lawrence Berkeley National Laboratory"/>
            <person name="Haridas S."/>
            <person name="Hensen N."/>
            <person name="Bonometti L."/>
            <person name="Westerberg I."/>
            <person name="Brannstrom I.O."/>
            <person name="Guillou S."/>
            <person name="Cros-Aarteil S."/>
            <person name="Calhoun S."/>
            <person name="Kuo A."/>
            <person name="Mondo S."/>
            <person name="Pangilinan J."/>
            <person name="Riley R."/>
            <person name="Labutti K."/>
            <person name="Andreopoulos B."/>
            <person name="Lipzen A."/>
            <person name="Chen C."/>
            <person name="Yanf M."/>
            <person name="Daum C."/>
            <person name="Ng V."/>
            <person name="Clum A."/>
            <person name="Steindorff A."/>
            <person name="Ohm R."/>
            <person name="Martin F."/>
            <person name="Silar P."/>
            <person name="Natvig D."/>
            <person name="Lalanne C."/>
            <person name="Gautier V."/>
            <person name="Ament-Velasquez S.L."/>
            <person name="Kruys A."/>
            <person name="Hutchinson M.I."/>
            <person name="Powell A.J."/>
            <person name="Barry K."/>
            <person name="Miller A.N."/>
            <person name="Grigoriev I.V."/>
            <person name="Debuchy R."/>
            <person name="Gladieux P."/>
            <person name="Thoren M.H."/>
            <person name="Johannesson H."/>
        </authorList>
    </citation>
    <scope>NUCLEOTIDE SEQUENCE</scope>
    <source>
        <strain evidence="2">CBS 958.72</strain>
    </source>
</reference>
<keyword evidence="3" id="KW-1185">Reference proteome</keyword>
<dbReference type="EMBL" id="JAULSN010000003">
    <property type="protein sequence ID" value="KAK3377416.1"/>
    <property type="molecule type" value="Genomic_DNA"/>
</dbReference>
<proteinExistence type="predicted"/>
<dbReference type="InterPro" id="IPR011050">
    <property type="entry name" value="Pectin_lyase_fold/virulence"/>
</dbReference>
<dbReference type="SUPFAM" id="SSF51126">
    <property type="entry name" value="Pectin lyase-like"/>
    <property type="match status" value="1"/>
</dbReference>
<organism evidence="2 3">
    <name type="scientific">Lasiosphaeria ovina</name>
    <dbReference type="NCBI Taxonomy" id="92902"/>
    <lineage>
        <taxon>Eukaryota</taxon>
        <taxon>Fungi</taxon>
        <taxon>Dikarya</taxon>
        <taxon>Ascomycota</taxon>
        <taxon>Pezizomycotina</taxon>
        <taxon>Sordariomycetes</taxon>
        <taxon>Sordariomycetidae</taxon>
        <taxon>Sordariales</taxon>
        <taxon>Lasiosphaeriaceae</taxon>
        <taxon>Lasiosphaeria</taxon>
    </lineage>
</organism>
<evidence type="ECO:0000313" key="2">
    <source>
        <dbReference type="EMBL" id="KAK3377416.1"/>
    </source>
</evidence>
<dbReference type="Gene3D" id="2.160.20.10">
    <property type="entry name" value="Single-stranded right-handed beta-helix, Pectin lyase-like"/>
    <property type="match status" value="2"/>
</dbReference>
<gene>
    <name evidence="2" type="ORF">B0T24DRAFT_593021</name>
</gene>
<dbReference type="Proteomes" id="UP001287356">
    <property type="component" value="Unassembled WGS sequence"/>
</dbReference>
<dbReference type="InterPro" id="IPR024535">
    <property type="entry name" value="RHGA/B-epi-like_pectate_lyase"/>
</dbReference>
<comment type="caution">
    <text evidence="2">The sequence shown here is derived from an EMBL/GenBank/DDBJ whole genome shotgun (WGS) entry which is preliminary data.</text>
</comment>
<sequence length="220" mass="23967">MPAPSRAWTPFLMMVLRNVRDYGASGHGDVDDSKAINAAIADGNRCGKTCGITFSQGAIIYFPASDPHNRPIIKGCSNFTGMALINTDVYIPGGYECSLAMLFDIAANNQFFRHIRNFEFNLKDMPLKTDDAGQSLATTLQNLKFTMPKGKDVTHVGIFKENGSGGFISGREPLALIACRNLKVGISDYALPTIYREEFEVLGVDNSIVGLGLDLAAMRY</sequence>
<dbReference type="AlphaFoldDB" id="A0AAE0KJZ3"/>
<dbReference type="InterPro" id="IPR012334">
    <property type="entry name" value="Pectin_lyas_fold"/>
</dbReference>
<feature type="domain" description="Rhamnogalacturonase A/B/Epimerase-like pectate lyase" evidence="1">
    <location>
        <begin position="66"/>
        <end position="169"/>
    </location>
</feature>
<feature type="domain" description="Rhamnogalacturonase A/B/Epimerase-like pectate lyase" evidence="1">
    <location>
        <begin position="17"/>
        <end position="64"/>
    </location>
</feature>
<evidence type="ECO:0000259" key="1">
    <source>
        <dbReference type="Pfam" id="PF12708"/>
    </source>
</evidence>